<dbReference type="SUPFAM" id="SSF54695">
    <property type="entry name" value="POZ domain"/>
    <property type="match status" value="2"/>
</dbReference>
<dbReference type="Proteomes" id="UP001159405">
    <property type="component" value="Unassembled WGS sequence"/>
</dbReference>
<organism evidence="2 3">
    <name type="scientific">Porites lobata</name>
    <dbReference type="NCBI Taxonomy" id="104759"/>
    <lineage>
        <taxon>Eukaryota</taxon>
        <taxon>Metazoa</taxon>
        <taxon>Cnidaria</taxon>
        <taxon>Anthozoa</taxon>
        <taxon>Hexacorallia</taxon>
        <taxon>Scleractinia</taxon>
        <taxon>Fungiina</taxon>
        <taxon>Poritidae</taxon>
        <taxon>Porites</taxon>
    </lineage>
</organism>
<feature type="domain" description="BTB" evidence="1">
    <location>
        <begin position="219"/>
        <end position="278"/>
    </location>
</feature>
<feature type="non-terminal residue" evidence="2">
    <location>
        <position position="482"/>
    </location>
</feature>
<dbReference type="PANTHER" id="PTHR22744">
    <property type="entry name" value="HELIX LOOP HELIX PROTEIN 21-RELATED"/>
    <property type="match status" value="1"/>
</dbReference>
<dbReference type="Pfam" id="PF00651">
    <property type="entry name" value="BTB"/>
    <property type="match status" value="2"/>
</dbReference>
<evidence type="ECO:0000313" key="3">
    <source>
        <dbReference type="Proteomes" id="UP001159405"/>
    </source>
</evidence>
<accession>A0ABN8SFM4</accession>
<dbReference type="InterPro" id="IPR000210">
    <property type="entry name" value="BTB/POZ_dom"/>
</dbReference>
<protein>
    <recommendedName>
        <fullName evidence="1">BTB domain-containing protein</fullName>
    </recommendedName>
</protein>
<evidence type="ECO:0000259" key="1">
    <source>
        <dbReference type="PROSITE" id="PS50097"/>
    </source>
</evidence>
<feature type="domain" description="BTB" evidence="1">
    <location>
        <begin position="19"/>
        <end position="78"/>
    </location>
</feature>
<dbReference type="PANTHER" id="PTHR22744:SF17">
    <property type="entry name" value="BTB DOMAIN-CONTAINING PROTEIN"/>
    <property type="match status" value="1"/>
</dbReference>
<dbReference type="CDD" id="cd18186">
    <property type="entry name" value="BTB_POZ_ZBTB_KLHL-like"/>
    <property type="match status" value="1"/>
</dbReference>
<keyword evidence="3" id="KW-1185">Reference proteome</keyword>
<dbReference type="SMART" id="SM00225">
    <property type="entry name" value="BTB"/>
    <property type="match status" value="2"/>
</dbReference>
<dbReference type="Gene3D" id="3.30.710.10">
    <property type="entry name" value="Potassium Channel Kv1.1, Chain A"/>
    <property type="match status" value="2"/>
</dbReference>
<evidence type="ECO:0000313" key="2">
    <source>
        <dbReference type="EMBL" id="CAH3188985.1"/>
    </source>
</evidence>
<dbReference type="InterPro" id="IPR011333">
    <property type="entry name" value="SKP1/BTB/POZ_sf"/>
</dbReference>
<dbReference type="PROSITE" id="PS50097">
    <property type="entry name" value="BTB"/>
    <property type="match status" value="2"/>
</dbReference>
<reference evidence="2 3" key="1">
    <citation type="submission" date="2022-05" db="EMBL/GenBank/DDBJ databases">
        <authorList>
            <consortium name="Genoscope - CEA"/>
            <person name="William W."/>
        </authorList>
    </citation>
    <scope>NUCLEOTIDE SEQUENCE [LARGE SCALE GENOMIC DNA]</scope>
</reference>
<dbReference type="EMBL" id="CALNXK010000671">
    <property type="protein sequence ID" value="CAH3188985.1"/>
    <property type="molecule type" value="Genomic_DNA"/>
</dbReference>
<proteinExistence type="predicted"/>
<gene>
    <name evidence="2" type="ORF">PLOB_00042074</name>
</gene>
<sequence length="482" mass="56095">MAAKCEGDPHYFSKPWKLSDVILLVEEEKFHVHRAVLALSSPVFEKMFSSEFQEKDKNEVTLPDKKASEVEELLLMLYPSVAEKQITEENCFFLVNLANEYQIEAIVRRCEDFMVELVKTRPKDCVFAIIFAQKYELAKLKKAGIEQAYYLTLEELKNDKMYNQIEKKDLMDIMEGIMRKASMGSLCYFALLNFTVQVSEMATKCEGESHYFNQPWKLSDVILVVEEEKFYVHRAVLALSSPVFEKMFSSKFQENDKNEVTLPDKKASEVEELLLLLYPSVAEKLITDENCFFLVNLAHEYQIETIVRRCEDFMVENVKTKAKDCIIAELIFARKYELVRLKRATIEQAYNLSLEELKNDKMYDQIEEDDLMDIMEGIMLRQGKELQEFKHQVQRNEGKILAINKHSNTALKQLEMIARQLVIHAGLWNRDLNNSDHLVSCLLVLSMDERSDYCKTCDSARCPSLREVSKKLSSIKHSLEHI</sequence>
<name>A0ABN8SFM4_9CNID</name>
<comment type="caution">
    <text evidence="2">The sequence shown here is derived from an EMBL/GenBank/DDBJ whole genome shotgun (WGS) entry which is preliminary data.</text>
</comment>